<name>A0A4Z0H5M5_9ACTN</name>
<feature type="region of interest" description="Disordered" evidence="1">
    <location>
        <begin position="156"/>
        <end position="182"/>
    </location>
</feature>
<dbReference type="AlphaFoldDB" id="A0A4Z0H5M5"/>
<proteinExistence type="predicted"/>
<dbReference type="EMBL" id="SRID01000161">
    <property type="protein sequence ID" value="TGB06942.1"/>
    <property type="molecule type" value="Genomic_DNA"/>
</dbReference>
<evidence type="ECO:0000256" key="1">
    <source>
        <dbReference type="SAM" id="MobiDB-lite"/>
    </source>
</evidence>
<dbReference type="OrthoDB" id="4168456at2"/>
<feature type="region of interest" description="Disordered" evidence="1">
    <location>
        <begin position="1"/>
        <end position="59"/>
    </location>
</feature>
<dbReference type="Proteomes" id="UP000297948">
    <property type="component" value="Unassembled WGS sequence"/>
</dbReference>
<reference evidence="2 3" key="1">
    <citation type="submission" date="2019-03" db="EMBL/GenBank/DDBJ databases">
        <authorList>
            <person name="Gonzalez-Pimentel J.L."/>
        </authorList>
    </citation>
    <scope>NUCLEOTIDE SEQUENCE [LARGE SCALE GENOMIC DNA]</scope>
    <source>
        <strain evidence="2 3">JCM 31289</strain>
    </source>
</reference>
<evidence type="ECO:0000313" key="2">
    <source>
        <dbReference type="EMBL" id="TGB06942.1"/>
    </source>
</evidence>
<comment type="caution">
    <text evidence="2">The sequence shown here is derived from an EMBL/GenBank/DDBJ whole genome shotgun (WGS) entry which is preliminary data.</text>
</comment>
<protein>
    <submittedName>
        <fullName evidence="2">Uncharacterized protein</fullName>
    </submittedName>
</protein>
<accession>A0A4Z0H5M5</accession>
<dbReference type="SUPFAM" id="SSF140453">
    <property type="entry name" value="EsxAB dimer-like"/>
    <property type="match status" value="1"/>
</dbReference>
<keyword evidence="3" id="KW-1185">Reference proteome</keyword>
<dbReference type="Gene3D" id="1.10.287.1060">
    <property type="entry name" value="ESAT-6-like"/>
    <property type="match status" value="1"/>
</dbReference>
<organism evidence="2 3">
    <name type="scientific">Streptomyces palmae</name>
    <dbReference type="NCBI Taxonomy" id="1701085"/>
    <lineage>
        <taxon>Bacteria</taxon>
        <taxon>Bacillati</taxon>
        <taxon>Actinomycetota</taxon>
        <taxon>Actinomycetes</taxon>
        <taxon>Kitasatosporales</taxon>
        <taxon>Streptomycetaceae</taxon>
        <taxon>Streptomyces</taxon>
    </lineage>
</organism>
<gene>
    <name evidence="2" type="ORF">E4099_17830</name>
</gene>
<dbReference type="RefSeq" id="WP_135340072.1">
    <property type="nucleotide sequence ID" value="NZ_JBHLTX010000001.1"/>
</dbReference>
<feature type="compositionally biased region" description="Pro residues" evidence="1">
    <location>
        <begin position="49"/>
        <end position="59"/>
    </location>
</feature>
<evidence type="ECO:0000313" key="3">
    <source>
        <dbReference type="Proteomes" id="UP000297948"/>
    </source>
</evidence>
<feature type="compositionally biased region" description="Basic and acidic residues" evidence="1">
    <location>
        <begin position="1"/>
        <end position="13"/>
    </location>
</feature>
<dbReference type="InterPro" id="IPR036689">
    <property type="entry name" value="ESAT-6-like_sf"/>
</dbReference>
<sequence>MGEPNKGDDKLPEPPDQWLPLLPGEKGGLNAPPPLGTKLPGMPNIYDPSAPPPYRPLPPGVQGPVPANLRIADGVLETAAGRADSVHDAFYKAAASLEELTNGAVKGVDGLATADALKQSHKQWEEQSGRVTAWLTNIAKSLRMAETTYKGGDKGVKDSFSPLIPGTQGVQPPGNRPYLTPDGYYVAPTTPYSPFLPPVGGE</sequence>